<dbReference type="SUPFAM" id="SSF159664">
    <property type="entry name" value="CobE/GbiG C-terminal domain-like"/>
    <property type="match status" value="1"/>
</dbReference>
<dbReference type="Pfam" id="PF11760">
    <property type="entry name" value="CbiG_N"/>
    <property type="match status" value="1"/>
</dbReference>
<keyword evidence="1" id="KW-1133">Transmembrane helix</keyword>
<keyword evidence="1" id="KW-0812">Transmembrane</keyword>
<evidence type="ECO:0000313" key="4">
    <source>
        <dbReference type="EMBL" id="ATZ60460.1"/>
    </source>
</evidence>
<sequence length="339" mass="37830">MKIAIISVSKKGYELSLLLKKHLDKDSTIINTDIYYKDVKNTFKLLFYEYDAIIAIMASGILIRSIAPLIKSKVYDPAILNIDENANFVISTLSGHLGGANKLTSKVANMLNATEVITTATDVNKKLGVDVIAKDLYLTVKNPNEIIYFNKAILNNEEIMFRVNSKENYDFLFDYLNENTLEIDVSIEFTSSINTDEIHVLYKNHKLIMKIEDIVVGIGCKRGKSKEDILTGLDKALDDLNISKKRLSKMASGEIKKEETGILDLSKMLNIPVNFVEMDKLTLFKSEDIHESEFVKSKFGVGSVSEASALITAGFDSKLIYKKTAFNGVTIALAVSKKD</sequence>
<evidence type="ECO:0000313" key="5">
    <source>
        <dbReference type="Proteomes" id="UP000232133"/>
    </source>
</evidence>
<dbReference type="SUPFAM" id="SSF159672">
    <property type="entry name" value="CbiG N-terminal domain-like"/>
    <property type="match status" value="1"/>
</dbReference>
<dbReference type="InterPro" id="IPR038029">
    <property type="entry name" value="GbiG_N_sf"/>
</dbReference>
<dbReference type="Pfam" id="PF01890">
    <property type="entry name" value="CbiG_C"/>
    <property type="match status" value="1"/>
</dbReference>
<dbReference type="InterPro" id="IPR052553">
    <property type="entry name" value="CbiG_hydrolase"/>
</dbReference>
<dbReference type="Gene3D" id="3.40.50.11220">
    <property type="match status" value="1"/>
</dbReference>
<evidence type="ECO:0000256" key="1">
    <source>
        <dbReference type="SAM" id="Phobius"/>
    </source>
</evidence>
<feature type="transmembrane region" description="Helical" evidence="1">
    <location>
        <begin position="45"/>
        <end position="63"/>
    </location>
</feature>
<keyword evidence="1" id="KW-0472">Membrane</keyword>
<evidence type="ECO:0000259" key="2">
    <source>
        <dbReference type="Pfam" id="PF01890"/>
    </source>
</evidence>
<dbReference type="EMBL" id="CP017803">
    <property type="protein sequence ID" value="ATZ60460.1"/>
    <property type="molecule type" value="Genomic_DNA"/>
</dbReference>
<dbReference type="InterPro" id="IPR021744">
    <property type="entry name" value="CbiG_N"/>
</dbReference>
<name>A0A2H4U8L2_METSM</name>
<dbReference type="PANTHER" id="PTHR37477">
    <property type="entry name" value="COBALT-PRECORRIN-5A HYDROLASE"/>
    <property type="match status" value="1"/>
</dbReference>
<dbReference type="Gene3D" id="3.30.420.180">
    <property type="entry name" value="CobE/GbiG C-terminal domain"/>
    <property type="match status" value="1"/>
</dbReference>
<dbReference type="InterPro" id="IPR036518">
    <property type="entry name" value="CobE/GbiG_C_sf"/>
</dbReference>
<feature type="domain" description="Cobalamin synthesis G N-terminal" evidence="3">
    <location>
        <begin position="42"/>
        <end position="122"/>
    </location>
</feature>
<reference evidence="4 5" key="1">
    <citation type="submission" date="2016-10" db="EMBL/GenBank/DDBJ databases">
        <authorList>
            <person name="Varghese N."/>
        </authorList>
    </citation>
    <scope>NUCLEOTIDE SEQUENCE [LARGE SCALE GENOMIC DNA]</scope>
    <source>
        <strain evidence="4 5">KB11</strain>
    </source>
</reference>
<gene>
    <name evidence="4" type="ORF">BK798_08520</name>
</gene>
<evidence type="ECO:0000259" key="3">
    <source>
        <dbReference type="Pfam" id="PF11760"/>
    </source>
</evidence>
<dbReference type="GeneID" id="35119418"/>
<protein>
    <submittedName>
        <fullName evidence="4">Cobalamin biosynthesis protein CbiG</fullName>
    </submittedName>
</protein>
<proteinExistence type="predicted"/>
<dbReference type="Proteomes" id="UP000232133">
    <property type="component" value="Chromosome"/>
</dbReference>
<dbReference type="InterPro" id="IPR002750">
    <property type="entry name" value="CobE/GbiG_C"/>
</dbReference>
<organism evidence="4 5">
    <name type="scientific">Methanobrevibacter smithii</name>
    <dbReference type="NCBI Taxonomy" id="2173"/>
    <lineage>
        <taxon>Archaea</taxon>
        <taxon>Methanobacteriati</taxon>
        <taxon>Methanobacteriota</taxon>
        <taxon>Methanomada group</taxon>
        <taxon>Methanobacteria</taxon>
        <taxon>Methanobacteriales</taxon>
        <taxon>Methanobacteriaceae</taxon>
        <taxon>Methanobrevibacter</taxon>
    </lineage>
</organism>
<dbReference type="GO" id="GO:0009236">
    <property type="term" value="P:cobalamin biosynthetic process"/>
    <property type="evidence" value="ECO:0007669"/>
    <property type="project" value="InterPro"/>
</dbReference>
<feature type="domain" description="CobE/GbiG C-terminal" evidence="2">
    <location>
        <begin position="214"/>
        <end position="334"/>
    </location>
</feature>
<dbReference type="PANTHER" id="PTHR37477:SF1">
    <property type="entry name" value="COBALT-PRECORRIN-5A HYDROLASE"/>
    <property type="match status" value="1"/>
</dbReference>
<dbReference type="RefSeq" id="WP_004032654.1">
    <property type="nucleotide sequence ID" value="NZ_CAABOX010000001.1"/>
</dbReference>
<dbReference type="AlphaFoldDB" id="A0A2H4U8L2"/>
<accession>A0A2H4U8L2</accession>